<proteinExistence type="inferred from homology"/>
<dbReference type="InterPro" id="IPR015797">
    <property type="entry name" value="NUDIX_hydrolase-like_dom_sf"/>
</dbReference>
<comment type="similarity">
    <text evidence="2">Belongs to the Nudix hydrolase family.</text>
</comment>
<keyword evidence="3" id="KW-0479">Metal-binding</keyword>
<evidence type="ECO:0000256" key="2">
    <source>
        <dbReference type="ARBA" id="ARBA00005582"/>
    </source>
</evidence>
<dbReference type="Pfam" id="PF00293">
    <property type="entry name" value="NUDIX"/>
    <property type="match status" value="1"/>
</dbReference>
<dbReference type="RefSeq" id="WP_052008114.1">
    <property type="nucleotide sequence ID" value="NZ_CP042163.1"/>
</dbReference>
<dbReference type="PROSITE" id="PS51462">
    <property type="entry name" value="NUDIX"/>
    <property type="match status" value="1"/>
</dbReference>
<dbReference type="Proteomes" id="UP001341820">
    <property type="component" value="Unassembled WGS sequence"/>
</dbReference>
<accession>A0ABU6NS98</accession>
<sequence length="130" mass="14453">MIRKIGAAIVEGGKLLAVSKDGSSKFFMLPGGKIEEGESEIDALKRELKEEVSVELQSYEHLGNYSTIVLDGKEEIELSIYEATYTGNLQVDNEIVAMKWLPLDTKKSPYIGTGITEFTLPALRKKYHAE</sequence>
<evidence type="ECO:0000256" key="1">
    <source>
        <dbReference type="ARBA" id="ARBA00001946"/>
    </source>
</evidence>
<comment type="cofactor">
    <cofactor evidence="1">
        <name>Mg(2+)</name>
        <dbReference type="ChEBI" id="CHEBI:18420"/>
    </cofactor>
</comment>
<comment type="caution">
    <text evidence="7">The sequence shown here is derived from an EMBL/GenBank/DDBJ whole genome shotgun (WGS) entry which is preliminary data.</text>
</comment>
<feature type="domain" description="Nudix hydrolase" evidence="6">
    <location>
        <begin position="1"/>
        <end position="124"/>
    </location>
</feature>
<gene>
    <name evidence="7" type="ORF">P5F74_20385</name>
</gene>
<evidence type="ECO:0000256" key="4">
    <source>
        <dbReference type="ARBA" id="ARBA00022801"/>
    </source>
</evidence>
<dbReference type="SUPFAM" id="SSF55811">
    <property type="entry name" value="Nudix"/>
    <property type="match status" value="1"/>
</dbReference>
<keyword evidence="8" id="KW-1185">Reference proteome</keyword>
<dbReference type="PANTHER" id="PTHR43758">
    <property type="entry name" value="7,8-DIHYDRO-8-OXOGUANINE TRIPHOSPHATASE"/>
    <property type="match status" value="1"/>
</dbReference>
<keyword evidence="4" id="KW-0378">Hydrolase</keyword>
<evidence type="ECO:0000313" key="7">
    <source>
        <dbReference type="EMBL" id="MED4130474.1"/>
    </source>
</evidence>
<dbReference type="Gene3D" id="3.90.79.10">
    <property type="entry name" value="Nucleoside Triphosphate Pyrophosphohydrolase"/>
    <property type="match status" value="1"/>
</dbReference>
<evidence type="ECO:0000259" key="6">
    <source>
        <dbReference type="PROSITE" id="PS51462"/>
    </source>
</evidence>
<dbReference type="InterPro" id="IPR000086">
    <property type="entry name" value="NUDIX_hydrolase_dom"/>
</dbReference>
<protein>
    <submittedName>
        <fullName evidence="7">NUDIX domain-containing protein</fullName>
    </submittedName>
</protein>
<evidence type="ECO:0000256" key="5">
    <source>
        <dbReference type="ARBA" id="ARBA00022842"/>
    </source>
</evidence>
<reference evidence="7 8" key="1">
    <citation type="submission" date="2023-03" db="EMBL/GenBank/DDBJ databases">
        <title>Bacillus Genome Sequencing.</title>
        <authorList>
            <person name="Dunlap C."/>
        </authorList>
    </citation>
    <scope>NUCLEOTIDE SEQUENCE [LARGE SCALE GENOMIC DNA]</scope>
    <source>
        <strain evidence="7 8">B-4107</strain>
    </source>
</reference>
<dbReference type="CDD" id="cd04690">
    <property type="entry name" value="NUDIX_Hydrolase"/>
    <property type="match status" value="1"/>
</dbReference>
<dbReference type="EMBL" id="JAROAS010000068">
    <property type="protein sequence ID" value="MED4130474.1"/>
    <property type="molecule type" value="Genomic_DNA"/>
</dbReference>
<evidence type="ECO:0000313" key="8">
    <source>
        <dbReference type="Proteomes" id="UP001341820"/>
    </source>
</evidence>
<dbReference type="PANTHER" id="PTHR43758:SF8">
    <property type="entry name" value="8-OXO-DGTP DIPHOSPHATASE YTKD-RELATED"/>
    <property type="match status" value="1"/>
</dbReference>
<organism evidence="7 8">
    <name type="scientific">Shouchella miscanthi</name>
    <dbReference type="NCBI Taxonomy" id="2598861"/>
    <lineage>
        <taxon>Bacteria</taxon>
        <taxon>Bacillati</taxon>
        <taxon>Bacillota</taxon>
        <taxon>Bacilli</taxon>
        <taxon>Bacillales</taxon>
        <taxon>Bacillaceae</taxon>
        <taxon>Shouchella</taxon>
    </lineage>
</organism>
<evidence type="ECO:0000256" key="3">
    <source>
        <dbReference type="ARBA" id="ARBA00022723"/>
    </source>
</evidence>
<name>A0ABU6NS98_9BACI</name>
<keyword evidence="5" id="KW-0460">Magnesium</keyword>